<accession>G2QVH3</accession>
<dbReference type="GeneID" id="11519118"/>
<feature type="compositionally biased region" description="Gly residues" evidence="1">
    <location>
        <begin position="124"/>
        <end position="140"/>
    </location>
</feature>
<dbReference type="OrthoDB" id="3944545at2759"/>
<feature type="region of interest" description="Disordered" evidence="1">
    <location>
        <begin position="94"/>
        <end position="140"/>
    </location>
</feature>
<dbReference type="eggNOG" id="ENOG502SUY3">
    <property type="taxonomic scope" value="Eukaryota"/>
</dbReference>
<proteinExistence type="predicted"/>
<keyword evidence="3" id="KW-1185">Reference proteome</keyword>
<dbReference type="KEGG" id="ttt:THITE_2086154"/>
<dbReference type="AlphaFoldDB" id="G2QVH3"/>
<evidence type="ECO:0000256" key="1">
    <source>
        <dbReference type="SAM" id="MobiDB-lite"/>
    </source>
</evidence>
<dbReference type="EMBL" id="CP003009">
    <property type="protein sequence ID" value="AEO64663.1"/>
    <property type="molecule type" value="Genomic_DNA"/>
</dbReference>
<protein>
    <submittedName>
        <fullName evidence="2">Uncharacterized protein</fullName>
    </submittedName>
</protein>
<dbReference type="RefSeq" id="XP_003650999.1">
    <property type="nucleotide sequence ID" value="XM_003650951.1"/>
</dbReference>
<dbReference type="STRING" id="578455.G2QVH3"/>
<evidence type="ECO:0000313" key="3">
    <source>
        <dbReference type="Proteomes" id="UP000008181"/>
    </source>
</evidence>
<sequence length="236" mass="25083">MSSHPECRSDITLPTFEALQDAHQPVRPSAAALRLHWTLTSPPETAILIMPDITYDPDAPLWPYFSPDGTPSTPSLAHAPLTDPAVSSITLDFHRAHGEPGPPPAAAENENSAAEEEGSADVRGTGGGGGGDGGGSGESGEGFVTVHDYVTAVHPWLMGLRADLLAAGGDLLDHVPLAEDTRLMVVGSRPQSLHVLPESEWRRWRGKRPVASSVAAREQGTWRRRMLGSDKDGGLR</sequence>
<gene>
    <name evidence="2" type="ORF">THITE_2086154</name>
</gene>
<organism evidence="2 3">
    <name type="scientific">Thermothielavioides terrestris (strain ATCC 38088 / NRRL 8126)</name>
    <name type="common">Thielavia terrestris</name>
    <dbReference type="NCBI Taxonomy" id="578455"/>
    <lineage>
        <taxon>Eukaryota</taxon>
        <taxon>Fungi</taxon>
        <taxon>Dikarya</taxon>
        <taxon>Ascomycota</taxon>
        <taxon>Pezizomycotina</taxon>
        <taxon>Sordariomycetes</taxon>
        <taxon>Sordariomycetidae</taxon>
        <taxon>Sordariales</taxon>
        <taxon>Chaetomiaceae</taxon>
        <taxon>Thermothielavioides</taxon>
        <taxon>Thermothielavioides terrestris</taxon>
    </lineage>
</organism>
<evidence type="ECO:0000313" key="2">
    <source>
        <dbReference type="EMBL" id="AEO64663.1"/>
    </source>
</evidence>
<dbReference type="Proteomes" id="UP000008181">
    <property type="component" value="Chromosome 1"/>
</dbReference>
<dbReference type="HOGENOM" id="CLU_065403_1_0_1"/>
<reference evidence="2 3" key="1">
    <citation type="journal article" date="2011" name="Nat. Biotechnol.">
        <title>Comparative genomic analysis of the thermophilic biomass-degrading fungi Myceliophthora thermophila and Thielavia terrestris.</title>
        <authorList>
            <person name="Berka R.M."/>
            <person name="Grigoriev I.V."/>
            <person name="Otillar R."/>
            <person name="Salamov A."/>
            <person name="Grimwood J."/>
            <person name="Reid I."/>
            <person name="Ishmael N."/>
            <person name="John T."/>
            <person name="Darmond C."/>
            <person name="Moisan M.-C."/>
            <person name="Henrissat B."/>
            <person name="Coutinho P.M."/>
            <person name="Lombard V."/>
            <person name="Natvig D.O."/>
            <person name="Lindquist E."/>
            <person name="Schmutz J."/>
            <person name="Lucas S."/>
            <person name="Harris P."/>
            <person name="Powlowski J."/>
            <person name="Bellemare A."/>
            <person name="Taylor D."/>
            <person name="Butler G."/>
            <person name="de Vries R.P."/>
            <person name="Allijn I.E."/>
            <person name="van den Brink J."/>
            <person name="Ushinsky S."/>
            <person name="Storms R."/>
            <person name="Powell A.J."/>
            <person name="Paulsen I.T."/>
            <person name="Elbourne L.D.H."/>
            <person name="Baker S.E."/>
            <person name="Magnuson J."/>
            <person name="LaBoissiere S."/>
            <person name="Clutterbuck A.J."/>
            <person name="Martinez D."/>
            <person name="Wogulis M."/>
            <person name="de Leon A.L."/>
            <person name="Rey M.W."/>
            <person name="Tsang A."/>
        </authorList>
    </citation>
    <scope>NUCLEOTIDE SEQUENCE [LARGE SCALE GENOMIC DNA]</scope>
    <source>
        <strain evidence="3">ATCC 38088 / NRRL 8126</strain>
    </source>
</reference>
<name>G2QVH3_THETT</name>